<dbReference type="EMBL" id="OA885640">
    <property type="protein sequence ID" value="CAD7282213.1"/>
    <property type="molecule type" value="Genomic_DNA"/>
</dbReference>
<dbReference type="EMBL" id="CAJPEX010003603">
    <property type="protein sequence ID" value="CAG0922365.1"/>
    <property type="molecule type" value="Genomic_DNA"/>
</dbReference>
<evidence type="ECO:0000313" key="1">
    <source>
        <dbReference type="EMBL" id="CAD7282213.1"/>
    </source>
</evidence>
<gene>
    <name evidence="1" type="ORF">NMOB1V02_LOCUS9842</name>
</gene>
<evidence type="ECO:0000313" key="2">
    <source>
        <dbReference type="Proteomes" id="UP000678499"/>
    </source>
</evidence>
<proteinExistence type="predicted"/>
<dbReference type="Proteomes" id="UP000678499">
    <property type="component" value="Unassembled WGS sequence"/>
</dbReference>
<sequence>MASVEAKPERLAVLNSAEAGVTLTIRLLMQGKGSVGFRNPEEFHEKRMEAEPRCQPAQVHKPGIIPCPWGALFLHE</sequence>
<accession>A0A7R9BY29</accession>
<protein>
    <submittedName>
        <fullName evidence="1">Uncharacterized protein</fullName>
    </submittedName>
</protein>
<reference evidence="1" key="1">
    <citation type="submission" date="2020-11" db="EMBL/GenBank/DDBJ databases">
        <authorList>
            <person name="Tran Van P."/>
        </authorList>
    </citation>
    <scope>NUCLEOTIDE SEQUENCE</scope>
</reference>
<keyword evidence="2" id="KW-1185">Reference proteome</keyword>
<organism evidence="1">
    <name type="scientific">Notodromas monacha</name>
    <dbReference type="NCBI Taxonomy" id="399045"/>
    <lineage>
        <taxon>Eukaryota</taxon>
        <taxon>Metazoa</taxon>
        <taxon>Ecdysozoa</taxon>
        <taxon>Arthropoda</taxon>
        <taxon>Crustacea</taxon>
        <taxon>Oligostraca</taxon>
        <taxon>Ostracoda</taxon>
        <taxon>Podocopa</taxon>
        <taxon>Podocopida</taxon>
        <taxon>Cypridocopina</taxon>
        <taxon>Cypridoidea</taxon>
        <taxon>Cyprididae</taxon>
        <taxon>Notodromas</taxon>
    </lineage>
</organism>
<dbReference type="AlphaFoldDB" id="A0A7R9BY29"/>
<name>A0A7R9BY29_9CRUS</name>